<dbReference type="InterPro" id="IPR052222">
    <property type="entry name" value="DESIGUAL"/>
</dbReference>
<evidence type="ECO:0000256" key="2">
    <source>
        <dbReference type="ARBA" id="ARBA00022692"/>
    </source>
</evidence>
<keyword evidence="2 7" id="KW-0812">Transmembrane</keyword>
<protein>
    <submittedName>
        <fullName evidence="8">Uncharacterized protein</fullName>
    </submittedName>
</protein>
<evidence type="ECO:0000313" key="9">
    <source>
        <dbReference type="Proteomes" id="UP000236161"/>
    </source>
</evidence>
<dbReference type="InterPro" id="IPR009606">
    <property type="entry name" value="DEAL/Modifying_wall_lignin1/2"/>
</dbReference>
<evidence type="ECO:0000256" key="3">
    <source>
        <dbReference type="ARBA" id="ARBA00022729"/>
    </source>
</evidence>
<evidence type="ECO:0000256" key="6">
    <source>
        <dbReference type="ARBA" id="ARBA00029467"/>
    </source>
</evidence>
<dbReference type="EMBL" id="KZ452037">
    <property type="protein sequence ID" value="PKA49680.1"/>
    <property type="molecule type" value="Genomic_DNA"/>
</dbReference>
<feature type="transmembrane region" description="Helical" evidence="7">
    <location>
        <begin position="95"/>
        <end position="119"/>
    </location>
</feature>
<reference evidence="8 9" key="1">
    <citation type="journal article" date="2017" name="Nature">
        <title>The Apostasia genome and the evolution of orchids.</title>
        <authorList>
            <person name="Zhang G.Q."/>
            <person name="Liu K.W."/>
            <person name="Li Z."/>
            <person name="Lohaus R."/>
            <person name="Hsiao Y.Y."/>
            <person name="Niu S.C."/>
            <person name="Wang J.Y."/>
            <person name="Lin Y.C."/>
            <person name="Xu Q."/>
            <person name="Chen L.J."/>
            <person name="Yoshida K."/>
            <person name="Fujiwara S."/>
            <person name="Wang Z.W."/>
            <person name="Zhang Y.Q."/>
            <person name="Mitsuda N."/>
            <person name="Wang M."/>
            <person name="Liu G.H."/>
            <person name="Pecoraro L."/>
            <person name="Huang H.X."/>
            <person name="Xiao X.J."/>
            <person name="Lin M."/>
            <person name="Wu X.Y."/>
            <person name="Wu W.L."/>
            <person name="Chen Y.Y."/>
            <person name="Chang S.B."/>
            <person name="Sakamoto S."/>
            <person name="Ohme-Takagi M."/>
            <person name="Yagi M."/>
            <person name="Zeng S.J."/>
            <person name="Shen C.Y."/>
            <person name="Yeh C.M."/>
            <person name="Luo Y.B."/>
            <person name="Tsai W.C."/>
            <person name="Van de Peer Y."/>
            <person name="Liu Z.J."/>
        </authorList>
    </citation>
    <scope>NUCLEOTIDE SEQUENCE [LARGE SCALE GENOMIC DNA]</scope>
    <source>
        <strain evidence="9">cv. Shenzhen</strain>
        <tissue evidence="8">Stem</tissue>
    </source>
</reference>
<dbReference type="Pfam" id="PF06749">
    <property type="entry name" value="DUF1218"/>
    <property type="match status" value="1"/>
</dbReference>
<dbReference type="PANTHER" id="PTHR31769">
    <property type="entry name" value="OS07G0462200 PROTEIN-RELATED"/>
    <property type="match status" value="1"/>
</dbReference>
<name>A0A2I0A2A5_9ASPA</name>
<keyword evidence="4 7" id="KW-1133">Transmembrane helix</keyword>
<dbReference type="Proteomes" id="UP000236161">
    <property type="component" value="Unassembled WGS sequence"/>
</dbReference>
<feature type="transmembrane region" description="Helical" evidence="7">
    <location>
        <begin position="139"/>
        <end position="162"/>
    </location>
</feature>
<dbReference type="OrthoDB" id="1877293at2759"/>
<feature type="transmembrane region" description="Helical" evidence="7">
    <location>
        <begin position="12"/>
        <end position="34"/>
    </location>
</feature>
<evidence type="ECO:0000256" key="7">
    <source>
        <dbReference type="SAM" id="Phobius"/>
    </source>
</evidence>
<evidence type="ECO:0000313" key="8">
    <source>
        <dbReference type="EMBL" id="PKA49680.1"/>
    </source>
</evidence>
<comment type="subcellular location">
    <subcellularLocation>
        <location evidence="1">Endomembrane system</location>
        <topology evidence="1">Multi-pass membrane protein</topology>
    </subcellularLocation>
</comment>
<keyword evidence="3" id="KW-0732">Signal</keyword>
<keyword evidence="9" id="KW-1185">Reference proteome</keyword>
<keyword evidence="5 7" id="KW-0472">Membrane</keyword>
<organism evidence="8 9">
    <name type="scientific">Apostasia shenzhenica</name>
    <dbReference type="NCBI Taxonomy" id="1088818"/>
    <lineage>
        <taxon>Eukaryota</taxon>
        <taxon>Viridiplantae</taxon>
        <taxon>Streptophyta</taxon>
        <taxon>Embryophyta</taxon>
        <taxon>Tracheophyta</taxon>
        <taxon>Spermatophyta</taxon>
        <taxon>Magnoliopsida</taxon>
        <taxon>Liliopsida</taxon>
        <taxon>Asparagales</taxon>
        <taxon>Orchidaceae</taxon>
        <taxon>Apostasioideae</taxon>
        <taxon>Apostasia</taxon>
    </lineage>
</organism>
<dbReference type="STRING" id="1088818.A0A2I0A2A5"/>
<evidence type="ECO:0000256" key="1">
    <source>
        <dbReference type="ARBA" id="ARBA00004127"/>
    </source>
</evidence>
<dbReference type="GO" id="GO:0012505">
    <property type="term" value="C:endomembrane system"/>
    <property type="evidence" value="ECO:0007669"/>
    <property type="project" value="UniProtKB-SubCell"/>
</dbReference>
<comment type="similarity">
    <text evidence="6">Belongs to the DESIGUAL family.</text>
</comment>
<proteinExistence type="inferred from homology"/>
<dbReference type="AlphaFoldDB" id="A0A2I0A2A5"/>
<sequence>MEKPGFGGAQLAIVRAVLFLGSVAFSCCLAAEFNKSKVTRDMKVDGNRCSLPRSPAFALGVTALVCLSVAQIAGTTAAGARICSGDSRRSRATPIALLVLSWVSFALAAILLGTASSMSNKQAYGRGWLDGDCYLVKDGVYAGSAVLAVSTVVFILGFTFSATRATSLPGRRTGPSDERPPLQAVLSVKVEEDDGALR</sequence>
<evidence type="ECO:0000256" key="4">
    <source>
        <dbReference type="ARBA" id="ARBA00022989"/>
    </source>
</evidence>
<accession>A0A2I0A2A5</accession>
<gene>
    <name evidence="8" type="ORF">AXF42_Ash004221</name>
</gene>
<dbReference type="PROSITE" id="PS51257">
    <property type="entry name" value="PROKAR_LIPOPROTEIN"/>
    <property type="match status" value="1"/>
</dbReference>
<evidence type="ECO:0000256" key="5">
    <source>
        <dbReference type="ARBA" id="ARBA00023136"/>
    </source>
</evidence>